<evidence type="ECO:0000256" key="4">
    <source>
        <dbReference type="ARBA" id="ARBA00022989"/>
    </source>
</evidence>
<comment type="subcellular location">
    <subcellularLocation>
        <location evidence="1 6">Cell membrane</location>
        <topology evidence="1 6">Multi-pass membrane protein</topology>
    </subcellularLocation>
</comment>
<reference evidence="8 9" key="1">
    <citation type="journal article" date="2023" name="Int. J. Syst. Evol. Microbiol.">
        <title>Ligilactobacillus ubinensis sp. nov., a novel species isolated from the wild ferment of a durian fruit (Durio zibethinus).</title>
        <authorList>
            <person name="Heng Y.C."/>
            <person name="Menon N."/>
            <person name="Chen B."/>
            <person name="Loo B.Z.L."/>
            <person name="Wong G.W.J."/>
            <person name="Lim A.C.H."/>
            <person name="Silvaraju S."/>
            <person name="Kittelmann S."/>
        </authorList>
    </citation>
    <scope>NUCLEOTIDE SEQUENCE [LARGE SCALE GENOMIC DNA]</scope>
    <source>
        <strain evidence="8 9">WILCCON 0076</strain>
    </source>
</reference>
<dbReference type="InterPro" id="IPR052536">
    <property type="entry name" value="ABC-4_Integral_Memb_Prot"/>
</dbReference>
<proteinExistence type="inferred from homology"/>
<dbReference type="PIRSF" id="PIRSF018968">
    <property type="entry name" value="ABC_permease_BceB"/>
    <property type="match status" value="1"/>
</dbReference>
<feature type="transmembrane region" description="Helical" evidence="6">
    <location>
        <begin position="567"/>
        <end position="589"/>
    </location>
</feature>
<dbReference type="InterPro" id="IPR027022">
    <property type="entry name" value="ABC_permease_BceB-typ"/>
</dbReference>
<evidence type="ECO:0000256" key="6">
    <source>
        <dbReference type="PIRNR" id="PIRNR018968"/>
    </source>
</evidence>
<dbReference type="Proteomes" id="UP001139006">
    <property type="component" value="Unassembled WGS sequence"/>
</dbReference>
<accession>A0A9X2FFR4</accession>
<feature type="transmembrane region" description="Helical" evidence="6">
    <location>
        <begin position="52"/>
        <end position="75"/>
    </location>
</feature>
<dbReference type="Pfam" id="PF02687">
    <property type="entry name" value="FtsX"/>
    <property type="match status" value="1"/>
</dbReference>
<keyword evidence="5 6" id="KW-0472">Membrane</keyword>
<dbReference type="InterPro" id="IPR003838">
    <property type="entry name" value="ABC3_permease_C"/>
</dbReference>
<evidence type="ECO:0000256" key="5">
    <source>
        <dbReference type="ARBA" id="ARBA00023136"/>
    </source>
</evidence>
<feature type="transmembrane region" description="Helical" evidence="6">
    <location>
        <begin position="280"/>
        <end position="305"/>
    </location>
</feature>
<name>A0A9X2FFR4_9LACO</name>
<keyword evidence="6" id="KW-0813">Transport</keyword>
<keyword evidence="2 6" id="KW-1003">Cell membrane</keyword>
<feature type="transmembrane region" description="Helical" evidence="6">
    <location>
        <begin position="512"/>
        <end position="533"/>
    </location>
</feature>
<organism evidence="8 9">
    <name type="scientific">Ligilactobacillus ubinensis</name>
    <dbReference type="NCBI Taxonomy" id="2876789"/>
    <lineage>
        <taxon>Bacteria</taxon>
        <taxon>Bacillati</taxon>
        <taxon>Bacillota</taxon>
        <taxon>Bacilli</taxon>
        <taxon>Lactobacillales</taxon>
        <taxon>Lactobacillaceae</taxon>
        <taxon>Ligilactobacillus</taxon>
    </lineage>
</organism>
<evidence type="ECO:0000256" key="1">
    <source>
        <dbReference type="ARBA" id="ARBA00004651"/>
    </source>
</evidence>
<gene>
    <name evidence="8" type="ORF">LB941_00125</name>
</gene>
<feature type="transmembrane region" description="Helical" evidence="6">
    <location>
        <begin position="601"/>
        <end position="622"/>
    </location>
</feature>
<dbReference type="GO" id="GO:0055085">
    <property type="term" value="P:transmembrane transport"/>
    <property type="evidence" value="ECO:0007669"/>
    <property type="project" value="UniProtKB-UniRule"/>
</dbReference>
<dbReference type="RefSeq" id="WP_253358369.1">
    <property type="nucleotide sequence ID" value="NZ_JAIULA010000001.1"/>
</dbReference>
<sequence length="636" mass="72099">MIHLKLAWHSLNHHKQQYGLFLLASSLMVAINYVFWNLTFNHSIKASNYGTAIISVLGIGQVFVLLIAVFFMFYVNSFLMRQRDQELGLYNMLGMTRGDLRIILACENVLLLLGSIVIGLISGLTFVKLAFLFLGKLLNSKNLKEQFLLTPLVSVCLIFIAIFAVLLIYNFLRLRRIKPIMLWKQSTKAEKEPKTRFLMGIIGIILLAGGYYIALTTKANMAGISRFMLAVMLVVFGIYLVFTAGSIMLLKFLKNRRNFYYQPNHFISISGMLYRMKQNAVGLASICLLCTTILVTMTASVSLVVGQKNLIKQWNPFDIMLVTKKAVDNNMVLKYAKPNHVNIDKSSAIKVTSPSYGEIQKNELRIQSEMNNKTSKEISVLTVRSYNRLTKQKIKLKNNQLLVYVPGDKLTVKTLHVNKRVYDVKSITNFKLGANIDHTIFQPVYLVAANEEVVRNISQQPWIYINGINISGKTKNQKNFATQLQKKMKLDNGSFSFKAEINQLLSSFTGSLLFMGCLISLLMGMTTALVIYYKQVAEGVADSERFITMQEVGLSQRETKKAIWSQVLLVFMLPIVAAVINLCFAFPAIRSILQIFSMYNLKVLLQVSVLTVIILIAFYLLIFKLTTKVYQKIVTR</sequence>
<feature type="transmembrane region" description="Helical" evidence="6">
    <location>
        <begin position="197"/>
        <end position="215"/>
    </location>
</feature>
<comment type="similarity">
    <text evidence="6">Belongs to the ABC-4 integral membrane protein family.</text>
</comment>
<evidence type="ECO:0000259" key="7">
    <source>
        <dbReference type="Pfam" id="PF02687"/>
    </source>
</evidence>
<comment type="caution">
    <text evidence="8">The sequence shown here is derived from an EMBL/GenBank/DDBJ whole genome shotgun (WGS) entry which is preliminary data.</text>
</comment>
<dbReference type="AlphaFoldDB" id="A0A9X2FFR4"/>
<dbReference type="EMBL" id="JAIULA010000001">
    <property type="protein sequence ID" value="MCP0885737.1"/>
    <property type="molecule type" value="Genomic_DNA"/>
</dbReference>
<feature type="transmembrane region" description="Helical" evidence="6">
    <location>
        <begin position="227"/>
        <end position="250"/>
    </location>
</feature>
<dbReference type="GO" id="GO:0005886">
    <property type="term" value="C:plasma membrane"/>
    <property type="evidence" value="ECO:0007669"/>
    <property type="project" value="UniProtKB-SubCell"/>
</dbReference>
<feature type="domain" description="ABC3 transporter permease C-terminal" evidence="7">
    <location>
        <begin position="62"/>
        <end position="169"/>
    </location>
</feature>
<keyword evidence="3 6" id="KW-0812">Transmembrane</keyword>
<feature type="transmembrane region" description="Helical" evidence="6">
    <location>
        <begin position="20"/>
        <end position="40"/>
    </location>
</feature>
<keyword evidence="9" id="KW-1185">Reference proteome</keyword>
<keyword evidence="4 6" id="KW-1133">Transmembrane helix</keyword>
<feature type="transmembrane region" description="Helical" evidence="6">
    <location>
        <begin position="102"/>
        <end position="127"/>
    </location>
</feature>
<feature type="transmembrane region" description="Helical" evidence="6">
    <location>
        <begin position="147"/>
        <end position="172"/>
    </location>
</feature>
<evidence type="ECO:0000313" key="8">
    <source>
        <dbReference type="EMBL" id="MCP0885737.1"/>
    </source>
</evidence>
<evidence type="ECO:0000313" key="9">
    <source>
        <dbReference type="Proteomes" id="UP001139006"/>
    </source>
</evidence>
<evidence type="ECO:0000256" key="2">
    <source>
        <dbReference type="ARBA" id="ARBA00022475"/>
    </source>
</evidence>
<protein>
    <submittedName>
        <fullName evidence="8">ABC transporter permease</fullName>
    </submittedName>
</protein>
<dbReference type="PANTHER" id="PTHR46795:SF3">
    <property type="entry name" value="ABC TRANSPORTER PERMEASE"/>
    <property type="match status" value="1"/>
</dbReference>
<dbReference type="PANTHER" id="PTHR46795">
    <property type="entry name" value="ABC TRANSPORTER PERMEASE-RELATED-RELATED"/>
    <property type="match status" value="1"/>
</dbReference>
<evidence type="ECO:0000256" key="3">
    <source>
        <dbReference type="ARBA" id="ARBA00022692"/>
    </source>
</evidence>